<feature type="transmembrane region" description="Helical" evidence="2">
    <location>
        <begin position="37"/>
        <end position="61"/>
    </location>
</feature>
<feature type="compositionally biased region" description="Basic and acidic residues" evidence="1">
    <location>
        <begin position="70"/>
        <end position="80"/>
    </location>
</feature>
<gene>
    <name evidence="3" type="ORF">LCPAC101_02220</name>
</gene>
<proteinExistence type="predicted"/>
<dbReference type="EMBL" id="MK500448">
    <property type="protein sequence ID" value="QBK89939.1"/>
    <property type="molecule type" value="Genomic_DNA"/>
</dbReference>
<protein>
    <recommendedName>
        <fullName evidence="4">Transmembrane protein</fullName>
    </recommendedName>
</protein>
<organism evidence="3">
    <name type="scientific">Pithovirus LCPAC101</name>
    <dbReference type="NCBI Taxonomy" id="2506586"/>
    <lineage>
        <taxon>Viruses</taxon>
        <taxon>Pithoviruses</taxon>
    </lineage>
</organism>
<evidence type="ECO:0000313" key="3">
    <source>
        <dbReference type="EMBL" id="QBK89939.1"/>
    </source>
</evidence>
<evidence type="ECO:0008006" key="4">
    <source>
        <dbReference type="Google" id="ProtNLM"/>
    </source>
</evidence>
<keyword evidence="2" id="KW-1133">Transmembrane helix</keyword>
<reference evidence="3" key="1">
    <citation type="journal article" date="2019" name="MBio">
        <title>Virus Genomes from Deep Sea Sediments Expand the Ocean Megavirome and Support Independent Origins of Viral Gigantism.</title>
        <authorList>
            <person name="Backstrom D."/>
            <person name="Yutin N."/>
            <person name="Jorgensen S.L."/>
            <person name="Dharamshi J."/>
            <person name="Homa F."/>
            <person name="Zaremba-Niedwiedzka K."/>
            <person name="Spang A."/>
            <person name="Wolf Y.I."/>
            <person name="Koonin E.V."/>
            <person name="Ettema T.J."/>
        </authorList>
    </citation>
    <scope>NUCLEOTIDE SEQUENCE</scope>
</reference>
<name>A0A481Z4K0_9VIRU</name>
<sequence length="108" mass="11507">MVYLAASLAVTRGSEENPKDDENYEGNQEGVEKGGTILTIAVLIITAAAAAIIITSLALALTPTKEVRLARNDDEEHDQPYDDEDDKVPNPGATPVHVLVGIFTFSIA</sequence>
<evidence type="ECO:0000256" key="2">
    <source>
        <dbReference type="SAM" id="Phobius"/>
    </source>
</evidence>
<feature type="region of interest" description="Disordered" evidence="1">
    <location>
        <begin position="70"/>
        <end position="93"/>
    </location>
</feature>
<keyword evidence="2" id="KW-0812">Transmembrane</keyword>
<keyword evidence="2" id="KW-0472">Membrane</keyword>
<evidence type="ECO:0000256" key="1">
    <source>
        <dbReference type="SAM" id="MobiDB-lite"/>
    </source>
</evidence>
<accession>A0A481Z4K0</accession>